<reference evidence="11 12" key="1">
    <citation type="submission" date="2019-06" db="EMBL/GenBank/DDBJ databases">
        <title>Whole genome sequence for Rhodospirillaceae sp. R148.</title>
        <authorList>
            <person name="Wang G."/>
        </authorList>
    </citation>
    <scope>NUCLEOTIDE SEQUENCE [LARGE SCALE GENOMIC DNA]</scope>
    <source>
        <strain evidence="11 12">R148</strain>
    </source>
</reference>
<keyword evidence="3 8" id="KW-0349">Heme</keyword>
<evidence type="ECO:0000259" key="10">
    <source>
        <dbReference type="PROSITE" id="PS51007"/>
    </source>
</evidence>
<keyword evidence="2" id="KW-0813">Transport</keyword>
<organism evidence="11 12">
    <name type="scientific">Denitrobaculum tricleocarpae</name>
    <dbReference type="NCBI Taxonomy" id="2591009"/>
    <lineage>
        <taxon>Bacteria</taxon>
        <taxon>Pseudomonadati</taxon>
        <taxon>Pseudomonadota</taxon>
        <taxon>Alphaproteobacteria</taxon>
        <taxon>Rhodospirillales</taxon>
        <taxon>Rhodospirillaceae</taxon>
        <taxon>Denitrobaculum</taxon>
    </lineage>
</organism>
<evidence type="ECO:0000313" key="12">
    <source>
        <dbReference type="Proteomes" id="UP000315252"/>
    </source>
</evidence>
<keyword evidence="6" id="KW-0249">Electron transport</keyword>
<dbReference type="SUPFAM" id="SSF46626">
    <property type="entry name" value="Cytochrome c"/>
    <property type="match status" value="1"/>
</dbReference>
<keyword evidence="7 8" id="KW-0408">Iron</keyword>
<accession>A0A545U1J6</accession>
<keyword evidence="9" id="KW-0472">Membrane</keyword>
<evidence type="ECO:0000256" key="4">
    <source>
        <dbReference type="ARBA" id="ARBA00022660"/>
    </source>
</evidence>
<evidence type="ECO:0000256" key="8">
    <source>
        <dbReference type="PROSITE-ProRule" id="PRU00433"/>
    </source>
</evidence>
<feature type="domain" description="Cytochrome c" evidence="10">
    <location>
        <begin position="40"/>
        <end position="142"/>
    </location>
</feature>
<evidence type="ECO:0000256" key="7">
    <source>
        <dbReference type="ARBA" id="ARBA00023004"/>
    </source>
</evidence>
<dbReference type="Pfam" id="PF00034">
    <property type="entry name" value="Cytochrom_C"/>
    <property type="match status" value="1"/>
</dbReference>
<dbReference type="PROSITE" id="PS51007">
    <property type="entry name" value="CYTC"/>
    <property type="match status" value="1"/>
</dbReference>
<evidence type="ECO:0000256" key="9">
    <source>
        <dbReference type="SAM" id="Phobius"/>
    </source>
</evidence>
<dbReference type="PRINTS" id="PR00605">
    <property type="entry name" value="CYTCHROMECIC"/>
</dbReference>
<name>A0A545U1J6_9PROT</name>
<dbReference type="OrthoDB" id="9811281at2"/>
<dbReference type="Gene3D" id="1.10.760.10">
    <property type="entry name" value="Cytochrome c-like domain"/>
    <property type="match status" value="1"/>
</dbReference>
<dbReference type="PANTHER" id="PTHR35008">
    <property type="entry name" value="BLL4482 PROTEIN-RELATED"/>
    <property type="match status" value="1"/>
</dbReference>
<dbReference type="Proteomes" id="UP000315252">
    <property type="component" value="Unassembled WGS sequence"/>
</dbReference>
<dbReference type="GO" id="GO:0005506">
    <property type="term" value="F:iron ion binding"/>
    <property type="evidence" value="ECO:0007669"/>
    <property type="project" value="InterPro"/>
</dbReference>
<dbReference type="RefSeq" id="WP_142894562.1">
    <property type="nucleotide sequence ID" value="NZ_ML660052.1"/>
</dbReference>
<evidence type="ECO:0000256" key="1">
    <source>
        <dbReference type="ARBA" id="ARBA00001926"/>
    </source>
</evidence>
<proteinExistence type="predicted"/>
<gene>
    <name evidence="11" type="ORF">FKG95_01765</name>
</gene>
<dbReference type="InterPro" id="IPR036909">
    <property type="entry name" value="Cyt_c-like_dom_sf"/>
</dbReference>
<evidence type="ECO:0000256" key="5">
    <source>
        <dbReference type="ARBA" id="ARBA00022723"/>
    </source>
</evidence>
<comment type="cofactor">
    <cofactor evidence="1">
        <name>heme c</name>
        <dbReference type="ChEBI" id="CHEBI:61717"/>
    </cofactor>
</comment>
<keyword evidence="5 8" id="KW-0479">Metal-binding</keyword>
<keyword evidence="9" id="KW-1133">Transmembrane helix</keyword>
<dbReference type="InterPro" id="IPR008168">
    <property type="entry name" value="Cyt_C_IC"/>
</dbReference>
<sequence length="160" mass="17326">MIRPFVISMSLLMLIAAGGLVWLLTPKGETAPRLRPDDTAVVAQGAVVYAENCAACHGADLSGEPGWPDWRIRKPDGRLAAPPHDESGHTWHHPDEVLFQITKLGTAGAIGDPNYESDMPAFGEVLSDAEIEAVLSYIKSTWRGRAREANAEINRQAGQN</sequence>
<comment type="caution">
    <text evidence="11">The sequence shown here is derived from an EMBL/GenBank/DDBJ whole genome shotgun (WGS) entry which is preliminary data.</text>
</comment>
<dbReference type="EMBL" id="VHSH01000001">
    <property type="protein sequence ID" value="TQV83351.1"/>
    <property type="molecule type" value="Genomic_DNA"/>
</dbReference>
<evidence type="ECO:0000256" key="3">
    <source>
        <dbReference type="ARBA" id="ARBA00022617"/>
    </source>
</evidence>
<dbReference type="GO" id="GO:0020037">
    <property type="term" value="F:heme binding"/>
    <property type="evidence" value="ECO:0007669"/>
    <property type="project" value="InterPro"/>
</dbReference>
<keyword evidence="9" id="KW-0812">Transmembrane</keyword>
<evidence type="ECO:0000313" key="11">
    <source>
        <dbReference type="EMBL" id="TQV83351.1"/>
    </source>
</evidence>
<dbReference type="InterPro" id="IPR051459">
    <property type="entry name" value="Cytochrome_c-type_DH"/>
</dbReference>
<dbReference type="InterPro" id="IPR009056">
    <property type="entry name" value="Cyt_c-like_dom"/>
</dbReference>
<evidence type="ECO:0000256" key="2">
    <source>
        <dbReference type="ARBA" id="ARBA00022448"/>
    </source>
</evidence>
<dbReference type="PANTHER" id="PTHR35008:SF4">
    <property type="entry name" value="BLL4482 PROTEIN"/>
    <property type="match status" value="1"/>
</dbReference>
<keyword evidence="4" id="KW-0679">Respiratory chain</keyword>
<feature type="transmembrane region" description="Helical" evidence="9">
    <location>
        <begin position="6"/>
        <end position="25"/>
    </location>
</feature>
<protein>
    <submittedName>
        <fullName evidence="11">Cytochrome c</fullName>
    </submittedName>
</protein>
<keyword evidence="12" id="KW-1185">Reference proteome</keyword>
<dbReference type="AlphaFoldDB" id="A0A545U1J6"/>
<evidence type="ECO:0000256" key="6">
    <source>
        <dbReference type="ARBA" id="ARBA00022982"/>
    </source>
</evidence>
<dbReference type="GO" id="GO:0009055">
    <property type="term" value="F:electron transfer activity"/>
    <property type="evidence" value="ECO:0007669"/>
    <property type="project" value="InterPro"/>
</dbReference>